<dbReference type="STRING" id="1660064.CIGN_0972"/>
<accession>A0A381DAA1</accession>
<protein>
    <submittedName>
        <fullName evidence="1">DUF342 domain protein</fullName>
    </submittedName>
</protein>
<reference evidence="1 2" key="1">
    <citation type="journal article" date="2017" name="Genome Biol. Evol.">
        <title>Comparative Genomic Analysis Identifies a Campylobacter Clade Deficient in Selenium Metabolism.</title>
        <authorList>
            <person name="Miller W.G."/>
            <person name="Yee E."/>
            <person name="Lopes B.S."/>
            <person name="Chapman M.H."/>
            <person name="Huynh S."/>
            <person name="Bono J.L."/>
            <person name="Parker C.T."/>
            <person name="Strachan N.J.C."/>
            <person name="Forbes K.J."/>
        </authorList>
    </citation>
    <scope>NUCLEOTIDE SEQUENCE [LARGE SCALE GENOMIC DNA]</scope>
    <source>
        <strain evidence="1 2">NCTC 13003</strain>
    </source>
</reference>
<organism evidence="1 2">
    <name type="scientific">Campylobacter devanensis</name>
    <dbReference type="NCBI Taxonomy" id="3161138"/>
    <lineage>
        <taxon>Bacteria</taxon>
        <taxon>Pseudomonadati</taxon>
        <taxon>Campylobacterota</taxon>
        <taxon>Epsilonproteobacteria</taxon>
        <taxon>Campylobacterales</taxon>
        <taxon>Campylobacteraceae</taxon>
        <taxon>Campylobacter</taxon>
    </lineage>
</organism>
<dbReference type="InterPro" id="IPR046866">
    <property type="entry name" value="FapA_N"/>
</dbReference>
<dbReference type="EMBL" id="CP018788">
    <property type="protein sequence ID" value="ARQ99255.1"/>
    <property type="molecule type" value="Genomic_DNA"/>
</dbReference>
<dbReference type="Proteomes" id="UP000194309">
    <property type="component" value="Chromosome"/>
</dbReference>
<evidence type="ECO:0000313" key="2">
    <source>
        <dbReference type="Proteomes" id="UP000194309"/>
    </source>
</evidence>
<dbReference type="OrthoDB" id="5353360at2"/>
<dbReference type="InterPro" id="IPR005646">
    <property type="entry name" value="FapA"/>
</dbReference>
<dbReference type="AlphaFoldDB" id="A0A1X9SSQ2"/>
<dbReference type="PANTHER" id="PTHR38032">
    <property type="entry name" value="POLYMERASE-RELATED"/>
    <property type="match status" value="1"/>
</dbReference>
<dbReference type="PANTHER" id="PTHR38032:SF1">
    <property type="entry name" value="RNA-BINDING PROTEIN KHPB N-TERMINAL DOMAIN-CONTAINING PROTEIN"/>
    <property type="match status" value="1"/>
</dbReference>
<keyword evidence="2" id="KW-1185">Reference proteome</keyword>
<name>A0A1X9SSQ2_9BACT</name>
<dbReference type="KEGG" id="cdev:CIGN_0972"/>
<proteinExistence type="predicted"/>
<dbReference type="Pfam" id="PF20250">
    <property type="entry name" value="FapA_N"/>
    <property type="match status" value="1"/>
</dbReference>
<sequence length="612" mass="68845">MVEDSKNPFDDFNAVSRSMGVPPEYLDFDILEIYTSYKNNPQSDMALATDMSIFDDDAFFVDEKLFIIQSYKVKFYDIRKESRAHLPKISLGANRTGTKVAVTIKEDTLAKYTPTFEKELVNAIYKKMLKAGFLIGIRDHGFRKKISKLASILRIKEIIDKSETIVIATGVEPEPSTDDKLIKYYKNNGKEDTGDDKTKGRRDIDRGFLHSVLEGDLIMEYLKPIRGKHGKNLKGQVIPVDDPKTTQEVQITVGPNIKVDEVVDCIKYIALKSGYVSEENNKFDIKEELDVNAINLKSTGSITTDLASDVKINVKESNYLKDAIGAGMKVETTEVRASGNVGPDAVIKAKTVVIEGNTHAQSKIYAQNANISLHMGFLECDEARIDRLEGGKVRAKVVHLNRVLGGDIEADEIYIQTLHSNSTLKASALISLEELKGDNNKFIVDVKNVLNANGDITAHSARMKVLEDELKALPKELEFKRNIIDSNKHSINMIKERLMQMRQEGTTPPAAFLKKLKDFQGLVAEYNQILKSINSKQSELATLKDELVSMESIIFNAKIINRDRWTELNEIKFKLIEPPIDIKYSTKENEIIRVMTLKAGVNGYEIKRSNEI</sequence>
<accession>A0A1X9SSQ2</accession>
<gene>
    <name evidence="1" type="ORF">CIGN_0972</name>
</gene>
<evidence type="ECO:0000313" key="1">
    <source>
        <dbReference type="EMBL" id="ARQ99255.1"/>
    </source>
</evidence>